<evidence type="ECO:0000256" key="9">
    <source>
        <dbReference type="SAM" id="SignalP"/>
    </source>
</evidence>
<sequence length="1129" mass="128057">MDALRRISVLLFLFSTGLQTTVSSHLGLGVELGRCRTRCLQFLTLEVNDEECQKNGNCKMCWETCEFLQWEPSKWNVMCNAPHICFPGCKSSCEFWDHHSTAITQNPLYELLKPIQVKNNNGALRLEWIPPVSEKNSERFVYILSSRDVNDTFSDWYTDIQTADMWVEYEATSFSNLSNTKYQFQLIVVNENGTVAISETETLDLSHLHAPSHQPDNPLNISVIVERDNSSTFAYVHWQQMSAERTDYSVFWGMEDCNVNRSLPYCTIPPDYFATYITDSLEGDVEVKLNADLTFNSKYFVQVECSTTGMVSPKIFFCTPGCENPDPTFTVCLPDEVIEKDHNTPSRQPDNPLNISVIVERDNSSTFAYVHWQQMSAERTDYSVFWGMEDCNVDKSLPFCTVLPDYFATYKTDSLAGDVEVKLNADLTFNSKYFVQVECSTTGMVSPKIVFYTPGCENPDPTFTVCLPDEVIEEDDNITVTATTWAPICHNLTYSHSENKWAVVISWPPPAQGVPIRYNVSWMTDFREGDSMYSAGQTSTTENHVVLMLPGGQHYEVLVMAVYSDPKESQYSDYLYFNLLAKVPQVEASKNGTTDGIKVEDTNVSHLLIIVSVTASAAVVIFNLVNCFICRWKRNKTIETKARAMARNNSYKSCSNSPGFYPSDQLISVQDKWEIAPAFLTFGHQLGQGAFGRVLTGSYNGKRVAIKMTKKNAPPSYKEDLLAEICLMKKIGAHPNIVSLIGSCTVREPLALVMEYMPHGNLLHFLRRCRFEGQLKTEGAKQKAIEYPMINEDGSIEQETITSKELLSFARQITLAMEYLSSKGIVHRDIAARNVLVGKDKLVKLCDFGLSRDIYKELEYHKDTSGKLPLKWMAPESLKDCVYTVQSDVWTFGILLWEIATLGASPYPNIALPDLFSELDQGTRMSIPKNCSTELYILMLQCWHKVPKRRPSFTSLRLALEDMMSQDSDYLDLDNILESALEDERDDSVQECRVDIFADKTETLLPREREGQDEEEEIRDQPFTRKRSLKQTLSQLSNILDSPNLLKKGSLKSQKSCGSNFGSPRLSIKGSIRRKMSIKHSRSKENLIDDDDKDESGCESCSETQLNNLNEEDFSYQEQHLHALKSTHL</sequence>
<keyword evidence="11" id="KW-1185">Reference proteome</keyword>
<evidence type="ECO:0000256" key="4">
    <source>
        <dbReference type="ARBA" id="ARBA00022737"/>
    </source>
</evidence>
<evidence type="ECO:0000256" key="6">
    <source>
        <dbReference type="ARBA" id="ARBA00051243"/>
    </source>
</evidence>
<dbReference type="FunFam" id="1.10.510.10:FF:000462">
    <property type="entry name" value="Receptor tyrosine kinase"/>
    <property type="match status" value="1"/>
</dbReference>
<comment type="subcellular location">
    <subcellularLocation>
        <location evidence="1">Membrane</location>
        <topology evidence="1">Single-pass membrane protein</topology>
    </subcellularLocation>
</comment>
<evidence type="ECO:0000256" key="5">
    <source>
        <dbReference type="ARBA" id="ARBA00022777"/>
    </source>
</evidence>
<dbReference type="InterPro" id="IPR017441">
    <property type="entry name" value="Protein_kinase_ATP_BS"/>
</dbReference>
<evidence type="ECO:0000256" key="2">
    <source>
        <dbReference type="ARBA" id="ARBA00011902"/>
    </source>
</evidence>
<dbReference type="PANTHER" id="PTHR24416">
    <property type="entry name" value="TYROSINE-PROTEIN KINASE RECEPTOR"/>
    <property type="match status" value="1"/>
</dbReference>
<dbReference type="EC" id="2.7.10.1" evidence="2"/>
<dbReference type="Pfam" id="PF07714">
    <property type="entry name" value="PK_Tyr_Ser-Thr"/>
    <property type="match status" value="1"/>
</dbReference>
<evidence type="ECO:0000256" key="3">
    <source>
        <dbReference type="ARBA" id="ARBA00022679"/>
    </source>
</evidence>
<dbReference type="InterPro" id="IPR003961">
    <property type="entry name" value="FN3_dom"/>
</dbReference>
<keyword evidence="5" id="KW-0418">Kinase</keyword>
<dbReference type="CDD" id="cd00192">
    <property type="entry name" value="PTKc"/>
    <property type="match status" value="1"/>
</dbReference>
<dbReference type="GO" id="GO:0005886">
    <property type="term" value="C:plasma membrane"/>
    <property type="evidence" value="ECO:0007669"/>
    <property type="project" value="TreeGrafter"/>
</dbReference>
<feature type="region of interest" description="Disordered" evidence="8">
    <location>
        <begin position="1006"/>
        <end position="1025"/>
    </location>
</feature>
<keyword evidence="7" id="KW-0547">Nucleotide-binding</keyword>
<feature type="domain" description="Protein kinase" evidence="10">
    <location>
        <begin position="680"/>
        <end position="971"/>
    </location>
</feature>
<dbReference type="SMART" id="SM00060">
    <property type="entry name" value="FN3"/>
    <property type="match status" value="4"/>
</dbReference>
<evidence type="ECO:0000256" key="7">
    <source>
        <dbReference type="PROSITE-ProRule" id="PRU10141"/>
    </source>
</evidence>
<feature type="signal peptide" evidence="9">
    <location>
        <begin position="1"/>
        <end position="23"/>
    </location>
</feature>
<dbReference type="GeneID" id="106154548"/>
<dbReference type="InterPro" id="IPR050122">
    <property type="entry name" value="RTK"/>
</dbReference>
<dbReference type="Gene3D" id="1.10.510.10">
    <property type="entry name" value="Transferase(Phosphotransferase) domain 1"/>
    <property type="match status" value="1"/>
</dbReference>
<dbReference type="PRINTS" id="PR00109">
    <property type="entry name" value="TYRKINASE"/>
</dbReference>
<keyword evidence="9" id="KW-0732">Signal</keyword>
<dbReference type="PROSITE" id="PS00107">
    <property type="entry name" value="PROTEIN_KINASE_ATP"/>
    <property type="match status" value="1"/>
</dbReference>
<evidence type="ECO:0000313" key="11">
    <source>
        <dbReference type="Proteomes" id="UP000085678"/>
    </source>
</evidence>
<feature type="chain" id="PRO_5010197100" description="receptor protein-tyrosine kinase" evidence="9">
    <location>
        <begin position="24"/>
        <end position="1129"/>
    </location>
</feature>
<dbReference type="PROSITE" id="PS50011">
    <property type="entry name" value="PROTEIN_KINASE_DOM"/>
    <property type="match status" value="1"/>
</dbReference>
<feature type="binding site" evidence="7">
    <location>
        <position position="707"/>
    </location>
    <ligand>
        <name>ATP</name>
        <dbReference type="ChEBI" id="CHEBI:30616"/>
    </ligand>
</feature>
<dbReference type="InterPro" id="IPR020635">
    <property type="entry name" value="Tyr_kinase_cat_dom"/>
</dbReference>
<comment type="catalytic activity">
    <reaction evidence="6">
        <text>L-tyrosyl-[protein] + ATP = O-phospho-L-tyrosyl-[protein] + ADP + H(+)</text>
        <dbReference type="Rhea" id="RHEA:10596"/>
        <dbReference type="Rhea" id="RHEA-COMP:10136"/>
        <dbReference type="Rhea" id="RHEA-COMP:20101"/>
        <dbReference type="ChEBI" id="CHEBI:15378"/>
        <dbReference type="ChEBI" id="CHEBI:30616"/>
        <dbReference type="ChEBI" id="CHEBI:46858"/>
        <dbReference type="ChEBI" id="CHEBI:61978"/>
        <dbReference type="ChEBI" id="CHEBI:456216"/>
        <dbReference type="EC" id="2.7.10.1"/>
    </reaction>
</comment>
<dbReference type="SMART" id="SM00219">
    <property type="entry name" value="TyrKc"/>
    <property type="match status" value="1"/>
</dbReference>
<dbReference type="Gene3D" id="3.30.200.20">
    <property type="entry name" value="Phosphorylase Kinase, domain 1"/>
    <property type="match status" value="1"/>
</dbReference>
<keyword evidence="4" id="KW-0677">Repeat</keyword>
<dbReference type="Proteomes" id="UP000085678">
    <property type="component" value="Unplaced"/>
</dbReference>
<evidence type="ECO:0000256" key="8">
    <source>
        <dbReference type="SAM" id="MobiDB-lite"/>
    </source>
</evidence>
<dbReference type="InParanoid" id="A0A1S3HH76"/>
<name>A0A1S3HH76_LINAN</name>
<dbReference type="AlphaFoldDB" id="A0A1S3HH76"/>
<dbReference type="InterPro" id="IPR008266">
    <property type="entry name" value="Tyr_kinase_AS"/>
</dbReference>
<evidence type="ECO:0000313" key="12">
    <source>
        <dbReference type="RefSeq" id="XP_013384384.1"/>
    </source>
</evidence>
<dbReference type="GO" id="GO:0005524">
    <property type="term" value="F:ATP binding"/>
    <property type="evidence" value="ECO:0007669"/>
    <property type="project" value="UniProtKB-UniRule"/>
</dbReference>
<dbReference type="KEGG" id="lak:106154548"/>
<dbReference type="InterPro" id="IPR036116">
    <property type="entry name" value="FN3_sf"/>
</dbReference>
<proteinExistence type="predicted"/>
<evidence type="ECO:0000256" key="1">
    <source>
        <dbReference type="ARBA" id="ARBA00004167"/>
    </source>
</evidence>
<dbReference type="SUPFAM" id="SSF49265">
    <property type="entry name" value="Fibronectin type III"/>
    <property type="match status" value="2"/>
</dbReference>
<organism evidence="11 12">
    <name type="scientific">Lingula anatina</name>
    <name type="common">Brachiopod</name>
    <name type="synonym">Lingula unguis</name>
    <dbReference type="NCBI Taxonomy" id="7574"/>
    <lineage>
        <taxon>Eukaryota</taxon>
        <taxon>Metazoa</taxon>
        <taxon>Spiralia</taxon>
        <taxon>Lophotrochozoa</taxon>
        <taxon>Brachiopoda</taxon>
        <taxon>Linguliformea</taxon>
        <taxon>Lingulata</taxon>
        <taxon>Lingulida</taxon>
        <taxon>Linguloidea</taxon>
        <taxon>Lingulidae</taxon>
        <taxon>Lingula</taxon>
    </lineage>
</organism>
<dbReference type="InterPro" id="IPR011009">
    <property type="entry name" value="Kinase-like_dom_sf"/>
</dbReference>
<dbReference type="SUPFAM" id="SSF56112">
    <property type="entry name" value="Protein kinase-like (PK-like)"/>
    <property type="match status" value="1"/>
</dbReference>
<dbReference type="InterPro" id="IPR000719">
    <property type="entry name" value="Prot_kinase_dom"/>
</dbReference>
<dbReference type="GO" id="GO:0007169">
    <property type="term" value="P:cell surface receptor protein tyrosine kinase signaling pathway"/>
    <property type="evidence" value="ECO:0007669"/>
    <property type="project" value="TreeGrafter"/>
</dbReference>
<dbReference type="OrthoDB" id="3256376at2759"/>
<dbReference type="GO" id="GO:0004714">
    <property type="term" value="F:transmembrane receptor protein tyrosine kinase activity"/>
    <property type="evidence" value="ECO:0007669"/>
    <property type="project" value="UniProtKB-EC"/>
</dbReference>
<gene>
    <name evidence="12" type="primary">LOC106154548</name>
</gene>
<dbReference type="InterPro" id="IPR001245">
    <property type="entry name" value="Ser-Thr/Tyr_kinase_cat_dom"/>
</dbReference>
<accession>A0A1S3HH76</accession>
<dbReference type="PROSITE" id="PS00109">
    <property type="entry name" value="PROTEIN_KINASE_TYR"/>
    <property type="match status" value="1"/>
</dbReference>
<keyword evidence="3" id="KW-0808">Transferase</keyword>
<dbReference type="RefSeq" id="XP_013384384.1">
    <property type="nucleotide sequence ID" value="XM_013528930.1"/>
</dbReference>
<dbReference type="GO" id="GO:0043235">
    <property type="term" value="C:receptor complex"/>
    <property type="evidence" value="ECO:0007669"/>
    <property type="project" value="TreeGrafter"/>
</dbReference>
<reference evidence="12" key="1">
    <citation type="submission" date="2025-08" db="UniProtKB">
        <authorList>
            <consortium name="RefSeq"/>
        </authorList>
    </citation>
    <scope>IDENTIFICATION</scope>
    <source>
        <tissue evidence="12">Gonads</tissue>
    </source>
</reference>
<dbReference type="PANTHER" id="PTHR24416:SF620">
    <property type="entry name" value="TYROSINE-PROTEIN KINASE RECEPTOR TORSO"/>
    <property type="match status" value="1"/>
</dbReference>
<evidence type="ECO:0000259" key="10">
    <source>
        <dbReference type="PROSITE" id="PS50011"/>
    </source>
</evidence>
<dbReference type="STRING" id="7574.A0A1S3HH76"/>
<protein>
    <recommendedName>
        <fullName evidence="2">receptor protein-tyrosine kinase</fullName>
        <ecNumber evidence="2">2.7.10.1</ecNumber>
    </recommendedName>
</protein>
<keyword evidence="7" id="KW-0067">ATP-binding</keyword>
<feature type="region of interest" description="Disordered" evidence="8">
    <location>
        <begin position="1079"/>
        <end position="1102"/>
    </location>
</feature>